<sequence length="57" mass="6331">MTQKPDGIARLLNCPTKGDEIRRAIAQSRKDFLPVDEAEDAEPGQPPVEPVDNDRDD</sequence>
<dbReference type="AlphaFoldDB" id="A0A923FJ41"/>
<reference evidence="2 4" key="1">
    <citation type="journal article" date="2020" name="Microorganisms">
        <title>Reliable Identification of Environmental Pseudomonas Isolates Using the rpoD Gene.</title>
        <authorList>
            <consortium name="The Broad Institute Genome Sequencing Platform"/>
            <person name="Girard L."/>
            <person name="Lood C."/>
            <person name="Rokni-Zadeh H."/>
            <person name="van Noort V."/>
            <person name="Lavigne R."/>
            <person name="De Mot R."/>
        </authorList>
    </citation>
    <scope>NUCLEOTIDE SEQUENCE</scope>
    <source>
        <strain evidence="2 4">SWRI12</strain>
    </source>
</reference>
<evidence type="ECO:0000256" key="1">
    <source>
        <dbReference type="SAM" id="MobiDB-lite"/>
    </source>
</evidence>
<reference evidence="3" key="3">
    <citation type="submission" date="2021-06" db="EMBL/GenBank/DDBJ databases">
        <title>Updating the genus Pseudomonas: Description of 43 new species and partition of the Pseudomonas putida group.</title>
        <authorList>
            <person name="Girard L."/>
            <person name="Lood C."/>
            <person name="Vandamme P."/>
            <person name="Rokni-Zadeh H."/>
            <person name="Van Noort V."/>
            <person name="Hofte M."/>
            <person name="Lavigne R."/>
            <person name="De Mot R."/>
        </authorList>
    </citation>
    <scope>NUCLEOTIDE SEQUENCE</scope>
    <source>
        <strain evidence="3">SWRI12</strain>
    </source>
</reference>
<evidence type="ECO:0000313" key="2">
    <source>
        <dbReference type="EMBL" id="MBC3393009.1"/>
    </source>
</evidence>
<protein>
    <submittedName>
        <fullName evidence="2">Uncharacterized protein</fullName>
    </submittedName>
</protein>
<dbReference type="EMBL" id="JABWRB010000048">
    <property type="protein sequence ID" value="MBC3393009.1"/>
    <property type="molecule type" value="Genomic_DNA"/>
</dbReference>
<reference evidence="2" key="2">
    <citation type="submission" date="2020-07" db="EMBL/GenBank/DDBJ databases">
        <authorList>
            <person name="Lood C."/>
            <person name="Girard L."/>
        </authorList>
    </citation>
    <scope>NUCLEOTIDE SEQUENCE</scope>
    <source>
        <strain evidence="2">SWRI12</strain>
    </source>
</reference>
<gene>
    <name evidence="3" type="ORF">HU715_021365</name>
    <name evidence="2" type="ORF">HU715_25475</name>
</gene>
<evidence type="ECO:0000313" key="3">
    <source>
        <dbReference type="EMBL" id="MBV4497897.1"/>
    </source>
</evidence>
<evidence type="ECO:0000313" key="4">
    <source>
        <dbReference type="Proteomes" id="UP000636518"/>
    </source>
</evidence>
<dbReference type="EMBL" id="JABWRB020000003">
    <property type="protein sequence ID" value="MBV4497897.1"/>
    <property type="molecule type" value="Genomic_DNA"/>
</dbReference>
<keyword evidence="4" id="KW-1185">Reference proteome</keyword>
<dbReference type="RefSeq" id="WP_186709969.1">
    <property type="nucleotide sequence ID" value="NZ_JABWRB020000003.1"/>
</dbReference>
<accession>A0A923FJ41</accession>
<name>A0A923FJ41_9PSED</name>
<proteinExistence type="predicted"/>
<comment type="caution">
    <text evidence="2">The sequence shown here is derived from an EMBL/GenBank/DDBJ whole genome shotgun (WGS) entry which is preliminary data.</text>
</comment>
<organism evidence="2">
    <name type="scientific">Pseudomonas zanjanensis</name>
    <dbReference type="NCBI Taxonomy" id="2745496"/>
    <lineage>
        <taxon>Bacteria</taxon>
        <taxon>Pseudomonadati</taxon>
        <taxon>Pseudomonadota</taxon>
        <taxon>Gammaproteobacteria</taxon>
        <taxon>Pseudomonadales</taxon>
        <taxon>Pseudomonadaceae</taxon>
        <taxon>Pseudomonas</taxon>
    </lineage>
</organism>
<feature type="region of interest" description="Disordered" evidence="1">
    <location>
        <begin position="30"/>
        <end position="57"/>
    </location>
</feature>
<dbReference type="Proteomes" id="UP000636518">
    <property type="component" value="Unassembled WGS sequence"/>
</dbReference>